<accession>A0A226ED96</accession>
<proteinExistence type="predicted"/>
<feature type="transmembrane region" description="Helical" evidence="1">
    <location>
        <begin position="170"/>
        <end position="191"/>
    </location>
</feature>
<name>A0A226ED96_FOLCA</name>
<evidence type="ECO:0000256" key="1">
    <source>
        <dbReference type="SAM" id="Phobius"/>
    </source>
</evidence>
<sequence>MKLALPSERFSFDPEELLLKWAKWPIFGVQFNGYFVLSITPRKLQSDIESQEKKGKKSLQFNFFSIPFIFHLLFLIIFSILLIWWGNEGFGSFNRLQKLSSDATILTGYIICGFVYTIGGRIWGFVSVKQNLAFWTYQVDKVALITPNLWDPETVSDLQKKIRTSFTRTVYLLCTVLIMLFFNNVILVDILQISKPSIISDSIVTKNGPVLITRLLWVYSYFSFVFFSIWLNFFVKLYAAAVSSIRIELEGVKISGARITRLSKTYGVLIKSVDHFNEEMGGRIFLEVGFNLIVMLCSTYFVIVSAKLGEIGSILMNLIGALLSVHVLYVYGNDGENLEVARAKLANLLCEIEEWEVPWEMGGANKV</sequence>
<feature type="transmembrane region" description="Helical" evidence="1">
    <location>
        <begin position="311"/>
        <end position="332"/>
    </location>
</feature>
<evidence type="ECO:0000313" key="2">
    <source>
        <dbReference type="EMBL" id="OXA55114.1"/>
    </source>
</evidence>
<protein>
    <submittedName>
        <fullName evidence="2">Uncharacterized protein</fullName>
    </submittedName>
</protein>
<feature type="transmembrane region" description="Helical" evidence="1">
    <location>
        <begin position="105"/>
        <end position="126"/>
    </location>
</feature>
<dbReference type="Proteomes" id="UP000198287">
    <property type="component" value="Unassembled WGS sequence"/>
</dbReference>
<gene>
    <name evidence="2" type="ORF">Fcan01_10733</name>
</gene>
<reference evidence="2 3" key="1">
    <citation type="submission" date="2015-12" db="EMBL/GenBank/DDBJ databases">
        <title>The genome of Folsomia candida.</title>
        <authorList>
            <person name="Faddeeva A."/>
            <person name="Derks M.F."/>
            <person name="Anvar Y."/>
            <person name="Smit S."/>
            <person name="Van Straalen N."/>
            <person name="Roelofs D."/>
        </authorList>
    </citation>
    <scope>NUCLEOTIDE SEQUENCE [LARGE SCALE GENOMIC DNA]</scope>
    <source>
        <strain evidence="2 3">VU population</strain>
        <tissue evidence="2">Whole body</tissue>
    </source>
</reference>
<keyword evidence="1" id="KW-0472">Membrane</keyword>
<comment type="caution">
    <text evidence="2">The sequence shown here is derived from an EMBL/GenBank/DDBJ whole genome shotgun (WGS) entry which is preliminary data.</text>
</comment>
<dbReference type="AlphaFoldDB" id="A0A226ED96"/>
<keyword evidence="3" id="KW-1185">Reference proteome</keyword>
<feature type="transmembrane region" description="Helical" evidence="1">
    <location>
        <begin position="211"/>
        <end position="235"/>
    </location>
</feature>
<evidence type="ECO:0000313" key="3">
    <source>
        <dbReference type="Proteomes" id="UP000198287"/>
    </source>
</evidence>
<keyword evidence="1" id="KW-1133">Transmembrane helix</keyword>
<dbReference type="EMBL" id="LNIX01000005">
    <property type="protein sequence ID" value="OXA55114.1"/>
    <property type="molecule type" value="Genomic_DNA"/>
</dbReference>
<organism evidence="2 3">
    <name type="scientific">Folsomia candida</name>
    <name type="common">Springtail</name>
    <dbReference type="NCBI Taxonomy" id="158441"/>
    <lineage>
        <taxon>Eukaryota</taxon>
        <taxon>Metazoa</taxon>
        <taxon>Ecdysozoa</taxon>
        <taxon>Arthropoda</taxon>
        <taxon>Hexapoda</taxon>
        <taxon>Collembola</taxon>
        <taxon>Entomobryomorpha</taxon>
        <taxon>Isotomoidea</taxon>
        <taxon>Isotomidae</taxon>
        <taxon>Proisotominae</taxon>
        <taxon>Folsomia</taxon>
    </lineage>
</organism>
<feature type="transmembrane region" description="Helical" evidence="1">
    <location>
        <begin position="284"/>
        <end position="305"/>
    </location>
</feature>
<feature type="transmembrane region" description="Helical" evidence="1">
    <location>
        <begin position="61"/>
        <end position="85"/>
    </location>
</feature>
<keyword evidence="1" id="KW-0812">Transmembrane</keyword>